<accession>A0A830HM72</accession>
<dbReference type="EMBL" id="BNJQ01000018">
    <property type="protein sequence ID" value="GHP07962.1"/>
    <property type="molecule type" value="Genomic_DNA"/>
</dbReference>
<dbReference type="AlphaFoldDB" id="A0A830HM72"/>
<dbReference type="Proteomes" id="UP000660262">
    <property type="component" value="Unassembled WGS sequence"/>
</dbReference>
<protein>
    <submittedName>
        <fullName evidence="2">Uncharacterized protein</fullName>
    </submittedName>
</protein>
<feature type="region of interest" description="Disordered" evidence="1">
    <location>
        <begin position="38"/>
        <end position="85"/>
    </location>
</feature>
<comment type="caution">
    <text evidence="2">The sequence shown here is derived from an EMBL/GenBank/DDBJ whole genome shotgun (WGS) entry which is preliminary data.</text>
</comment>
<name>A0A830HM72_9CHLO</name>
<evidence type="ECO:0000256" key="1">
    <source>
        <dbReference type="SAM" id="MobiDB-lite"/>
    </source>
</evidence>
<gene>
    <name evidence="2" type="ORF">PPROV_000670400</name>
</gene>
<keyword evidence="3" id="KW-1185">Reference proteome</keyword>
<sequence length="85" mass="9039">MFKSKEAVDGTTPAATVTESPLRRRAALQLLAISGSPVVPPVSPLGVETSSPLLPPHKRRRARQLGVYDDTNDDGIDTDTVANES</sequence>
<evidence type="ECO:0000313" key="2">
    <source>
        <dbReference type="EMBL" id="GHP07962.1"/>
    </source>
</evidence>
<proteinExistence type="predicted"/>
<reference evidence="2" key="1">
    <citation type="submission" date="2020-10" db="EMBL/GenBank/DDBJ databases">
        <title>Unveiling of a novel bifunctional photoreceptor, Dualchrome1, isolated from a cosmopolitan green alga.</title>
        <authorList>
            <person name="Suzuki S."/>
            <person name="Kawachi M."/>
        </authorList>
    </citation>
    <scope>NUCLEOTIDE SEQUENCE</scope>
    <source>
        <strain evidence="2">NIES 2893</strain>
    </source>
</reference>
<evidence type="ECO:0000313" key="3">
    <source>
        <dbReference type="Proteomes" id="UP000660262"/>
    </source>
</evidence>
<organism evidence="2 3">
    <name type="scientific">Pycnococcus provasolii</name>
    <dbReference type="NCBI Taxonomy" id="41880"/>
    <lineage>
        <taxon>Eukaryota</taxon>
        <taxon>Viridiplantae</taxon>
        <taxon>Chlorophyta</taxon>
        <taxon>Pseudoscourfieldiophyceae</taxon>
        <taxon>Pseudoscourfieldiales</taxon>
        <taxon>Pycnococcaceae</taxon>
        <taxon>Pycnococcus</taxon>
    </lineage>
</organism>